<dbReference type="SUPFAM" id="SSF118352">
    <property type="entry name" value="HSP33 redox switch-like"/>
    <property type="match status" value="1"/>
</dbReference>
<dbReference type="OrthoDB" id="9793753at2"/>
<dbReference type="SUPFAM" id="SSF64397">
    <property type="entry name" value="Hsp33 domain"/>
    <property type="match status" value="1"/>
</dbReference>
<proteinExistence type="inferred from homology"/>
<comment type="function">
    <text evidence="6">Redox regulated molecular chaperone. Protects both thermally unfolding and oxidatively damaged proteins from irreversible aggregation. Plays an important role in the bacterial defense system toward oxidative stress.</text>
</comment>
<feature type="disulfide bond" description="Redox-active" evidence="6">
    <location>
        <begin position="259"/>
        <end position="262"/>
    </location>
</feature>
<comment type="PTM">
    <text evidence="6">Under oxidizing conditions two disulfide bonds are formed involving the reactive cysteines. Under reducing conditions zinc is bound to the reactive cysteines and the protein is inactive.</text>
</comment>
<evidence type="ECO:0000313" key="7">
    <source>
        <dbReference type="EMBL" id="QGU32704.1"/>
    </source>
</evidence>
<dbReference type="PIRSF" id="PIRSF005261">
    <property type="entry name" value="Heat_shock_Hsp33"/>
    <property type="match status" value="1"/>
</dbReference>
<dbReference type="KEGG" id="ttp:E6P07_06735"/>
<evidence type="ECO:0000256" key="2">
    <source>
        <dbReference type="ARBA" id="ARBA00022833"/>
    </source>
</evidence>
<sequence length="290" mass="32102">MKDSDTLSRFLFEQSGIRGNRVHLDASWRAVLETHPYPEPVAVRLGEALAATALLAATIKFEGSLILQIQSSGPIRTLVAQATHARTVRGLARWEAEVPAVESLSEQFGTGQLVLTIDQGCGQPYQGVVPLTGARLTEAIEHYFADSEQIPTRLWLAATPSYASGLLLQRLPEAGTTEEDWGRVTQLADTLTPGELLGLATEPLLYRLFHEERVRLFEPEPVSFRCGCSRTRIADLLKLLGDSDIDRLIDEQGAVEVTCEFCNRRYRFDPVDARQLFASLTHHEPPATPQ</sequence>
<dbReference type="GO" id="GO:0051082">
    <property type="term" value="F:unfolded protein binding"/>
    <property type="evidence" value="ECO:0007669"/>
    <property type="project" value="UniProtKB-UniRule"/>
</dbReference>
<dbReference type="EMBL" id="CP039268">
    <property type="protein sequence ID" value="QGU32704.1"/>
    <property type="molecule type" value="Genomic_DNA"/>
</dbReference>
<dbReference type="Gene3D" id="3.55.30.10">
    <property type="entry name" value="Hsp33 domain"/>
    <property type="match status" value="1"/>
</dbReference>
<feature type="disulfide bond" description="Redox-active" evidence="6">
    <location>
        <begin position="226"/>
        <end position="228"/>
    </location>
</feature>
<evidence type="ECO:0000256" key="1">
    <source>
        <dbReference type="ARBA" id="ARBA00022490"/>
    </source>
</evidence>
<dbReference type="CDD" id="cd00498">
    <property type="entry name" value="Hsp33"/>
    <property type="match status" value="1"/>
</dbReference>
<dbReference type="GO" id="GO:0005737">
    <property type="term" value="C:cytoplasm"/>
    <property type="evidence" value="ECO:0007669"/>
    <property type="project" value="UniProtKB-SubCell"/>
</dbReference>
<keyword evidence="1 6" id="KW-0963">Cytoplasm</keyword>
<dbReference type="RefSeq" id="WP_153974900.1">
    <property type="nucleotide sequence ID" value="NZ_CP039268.1"/>
</dbReference>
<dbReference type="GO" id="GO:0044183">
    <property type="term" value="F:protein folding chaperone"/>
    <property type="evidence" value="ECO:0007669"/>
    <property type="project" value="TreeGrafter"/>
</dbReference>
<dbReference type="NCBIfam" id="NF001033">
    <property type="entry name" value="PRK00114.1"/>
    <property type="match status" value="1"/>
</dbReference>
<keyword evidence="4 6" id="KW-0143">Chaperone</keyword>
<evidence type="ECO:0000256" key="3">
    <source>
        <dbReference type="ARBA" id="ARBA00023157"/>
    </source>
</evidence>
<accession>A0A6I6DYN6</accession>
<protein>
    <recommendedName>
        <fullName evidence="6">33 kDa chaperonin</fullName>
    </recommendedName>
    <alternativeName>
        <fullName evidence="6">Heat shock protein 33 homolog</fullName>
        <shortName evidence="6">HSP33</shortName>
    </alternativeName>
</protein>
<dbReference type="InterPro" id="IPR016154">
    <property type="entry name" value="Heat_shock_Hsp33_C"/>
</dbReference>
<evidence type="ECO:0000256" key="6">
    <source>
        <dbReference type="HAMAP-Rule" id="MF_00117"/>
    </source>
</evidence>
<dbReference type="AlphaFoldDB" id="A0A6I6DYN6"/>
<dbReference type="InterPro" id="IPR023212">
    <property type="entry name" value="Hsp33_helix_hairpin_bin_dom_sf"/>
</dbReference>
<dbReference type="GO" id="GO:0042026">
    <property type="term" value="P:protein refolding"/>
    <property type="evidence" value="ECO:0007669"/>
    <property type="project" value="TreeGrafter"/>
</dbReference>
<name>A0A6I6DYN6_THETI</name>
<dbReference type="PANTHER" id="PTHR30111">
    <property type="entry name" value="33 KDA CHAPERONIN"/>
    <property type="match status" value="1"/>
</dbReference>
<keyword evidence="5 6" id="KW-0676">Redox-active center</keyword>
<comment type="similarity">
    <text evidence="6">Belongs to the HSP33 family.</text>
</comment>
<gene>
    <name evidence="6" type="primary">hslO</name>
    <name evidence="7" type="ORF">E6P07_06735</name>
</gene>
<dbReference type="Pfam" id="PF01430">
    <property type="entry name" value="HSP33"/>
    <property type="match status" value="1"/>
</dbReference>
<dbReference type="Proteomes" id="UP000426424">
    <property type="component" value="Chromosome"/>
</dbReference>
<evidence type="ECO:0000313" key="8">
    <source>
        <dbReference type="Proteomes" id="UP000426424"/>
    </source>
</evidence>
<dbReference type="PANTHER" id="PTHR30111:SF1">
    <property type="entry name" value="33 KDA CHAPERONIN"/>
    <property type="match status" value="1"/>
</dbReference>
<evidence type="ECO:0000256" key="5">
    <source>
        <dbReference type="ARBA" id="ARBA00023284"/>
    </source>
</evidence>
<organism evidence="7 8">
    <name type="scientific">Thermochromatium tepidum ATCC 43061</name>
    <dbReference type="NCBI Taxonomy" id="316276"/>
    <lineage>
        <taxon>Bacteria</taxon>
        <taxon>Pseudomonadati</taxon>
        <taxon>Pseudomonadota</taxon>
        <taxon>Gammaproteobacteria</taxon>
        <taxon>Chromatiales</taxon>
        <taxon>Chromatiaceae</taxon>
        <taxon>Thermochromatium</taxon>
    </lineage>
</organism>
<dbReference type="InterPro" id="IPR016153">
    <property type="entry name" value="Heat_shock_Hsp33_N"/>
</dbReference>
<dbReference type="InterPro" id="IPR000397">
    <property type="entry name" value="Heat_shock_Hsp33"/>
</dbReference>
<dbReference type="Gene3D" id="1.10.287.480">
    <property type="entry name" value="helix hairpin bin"/>
    <property type="match status" value="1"/>
</dbReference>
<reference evidence="7 8" key="1">
    <citation type="submission" date="2019-12" db="EMBL/GenBank/DDBJ databases">
        <title>The complete genome of the thermophilic, anoxygenic phototrophic gammaproteobacterium Thermochromatium tepidum.</title>
        <authorList>
            <person name="Sattley W.M."/>
            <person name="Swingley W.D."/>
            <person name="Burchell B.M."/>
            <person name="Gurbani S.A."/>
            <person name="Kujawa C.M."/>
            <person name="Nuccio D.A."/>
            <person name="Schladweiler J."/>
            <person name="Shaffer K.N."/>
            <person name="Stokes L.M."/>
            <person name="Touchman J.W."/>
            <person name="Blankenship R.E."/>
            <person name="Madigan M.T."/>
        </authorList>
    </citation>
    <scope>NUCLEOTIDE SEQUENCE [LARGE SCALE GENOMIC DNA]</scope>
    <source>
        <strain evidence="7 8">ATCC 43061</strain>
    </source>
</reference>
<keyword evidence="2 6" id="KW-0862">Zinc</keyword>
<comment type="subcellular location">
    <subcellularLocation>
        <location evidence="6">Cytoplasm</location>
    </subcellularLocation>
</comment>
<dbReference type="HAMAP" id="MF_00117">
    <property type="entry name" value="HslO"/>
    <property type="match status" value="1"/>
</dbReference>
<evidence type="ECO:0000256" key="4">
    <source>
        <dbReference type="ARBA" id="ARBA00023186"/>
    </source>
</evidence>
<dbReference type="Gene3D" id="3.90.1280.10">
    <property type="entry name" value="HSP33 redox switch-like"/>
    <property type="match status" value="1"/>
</dbReference>
<keyword evidence="8" id="KW-1185">Reference proteome</keyword>
<keyword evidence="3 6" id="KW-1015">Disulfide bond</keyword>